<evidence type="ECO:0000313" key="2">
    <source>
        <dbReference type="Proteomes" id="UP001195483"/>
    </source>
</evidence>
<proteinExistence type="predicted"/>
<sequence>MAFSLVNIHRLHLRHDLNIPNLASITLGLRLFCDDCYIKKRDPDQVAATLVLIFQIFPYCSGHYSEMLTWSKLVGVCQAECLTPLNTLREKVYRNDVDWIEIAVTGSLKKSYWQQSHLPPFLGLLAVSICIR</sequence>
<reference evidence="1" key="3">
    <citation type="submission" date="2023-05" db="EMBL/GenBank/DDBJ databases">
        <authorList>
            <person name="Smith C.H."/>
        </authorList>
    </citation>
    <scope>NUCLEOTIDE SEQUENCE</scope>
    <source>
        <strain evidence="1">CHS0354</strain>
        <tissue evidence="1">Mantle</tissue>
    </source>
</reference>
<organism evidence="1 2">
    <name type="scientific">Potamilus streckersoni</name>
    <dbReference type="NCBI Taxonomy" id="2493646"/>
    <lineage>
        <taxon>Eukaryota</taxon>
        <taxon>Metazoa</taxon>
        <taxon>Spiralia</taxon>
        <taxon>Lophotrochozoa</taxon>
        <taxon>Mollusca</taxon>
        <taxon>Bivalvia</taxon>
        <taxon>Autobranchia</taxon>
        <taxon>Heteroconchia</taxon>
        <taxon>Palaeoheterodonta</taxon>
        <taxon>Unionida</taxon>
        <taxon>Unionoidea</taxon>
        <taxon>Unionidae</taxon>
        <taxon>Ambleminae</taxon>
        <taxon>Lampsilini</taxon>
        <taxon>Potamilus</taxon>
    </lineage>
</organism>
<dbReference type="EMBL" id="JAEAOA010002185">
    <property type="protein sequence ID" value="KAK3584984.1"/>
    <property type="molecule type" value="Genomic_DNA"/>
</dbReference>
<gene>
    <name evidence="1" type="ORF">CHS0354_037356</name>
</gene>
<name>A0AAE0VP11_9BIVA</name>
<evidence type="ECO:0000313" key="1">
    <source>
        <dbReference type="EMBL" id="KAK3584984.1"/>
    </source>
</evidence>
<accession>A0AAE0VP11</accession>
<dbReference type="AlphaFoldDB" id="A0AAE0VP11"/>
<protein>
    <submittedName>
        <fullName evidence="1">Uncharacterized protein</fullName>
    </submittedName>
</protein>
<reference evidence="1" key="2">
    <citation type="journal article" date="2021" name="Genome Biol. Evol.">
        <title>Developing a high-quality reference genome for a parasitic bivalve with doubly uniparental inheritance (Bivalvia: Unionida).</title>
        <authorList>
            <person name="Smith C.H."/>
        </authorList>
    </citation>
    <scope>NUCLEOTIDE SEQUENCE</scope>
    <source>
        <strain evidence="1">CHS0354</strain>
        <tissue evidence="1">Mantle</tissue>
    </source>
</reference>
<reference evidence="1" key="1">
    <citation type="journal article" date="2021" name="Genome Biol. Evol.">
        <title>A High-Quality Reference Genome for a Parasitic Bivalve with Doubly Uniparental Inheritance (Bivalvia: Unionida).</title>
        <authorList>
            <person name="Smith C.H."/>
        </authorList>
    </citation>
    <scope>NUCLEOTIDE SEQUENCE</scope>
    <source>
        <strain evidence="1">CHS0354</strain>
    </source>
</reference>
<keyword evidence="2" id="KW-1185">Reference proteome</keyword>
<comment type="caution">
    <text evidence="1">The sequence shown here is derived from an EMBL/GenBank/DDBJ whole genome shotgun (WGS) entry which is preliminary data.</text>
</comment>
<dbReference type="Proteomes" id="UP001195483">
    <property type="component" value="Unassembled WGS sequence"/>
</dbReference>